<gene>
    <name evidence="1" type="ORF">NGF19_03915</name>
</gene>
<evidence type="ECO:0000313" key="2">
    <source>
        <dbReference type="Proteomes" id="UP001523219"/>
    </source>
</evidence>
<accession>A0ABT0ZAU8</accession>
<dbReference type="EMBL" id="JAMWMR010000002">
    <property type="protein sequence ID" value="MCN9239941.1"/>
    <property type="molecule type" value="Genomic_DNA"/>
</dbReference>
<keyword evidence="2" id="KW-1185">Reference proteome</keyword>
<dbReference type="RefSeq" id="WP_252422152.1">
    <property type="nucleotide sequence ID" value="NZ_JAMWMR010000002.1"/>
</dbReference>
<dbReference type="Proteomes" id="UP001523219">
    <property type="component" value="Unassembled WGS sequence"/>
</dbReference>
<sequence length="168" mass="18888">MEYQHGALISLITYESGVENGPVREWCMNGTLQSEGVMLWANELGGTRKWPCFDIAERIAPSVQVSPELSTKLETYIEHNIGGISTEDVCRFALRWATLRDTHLKLPDLEDPFEPLITLYERGGEVIADETRTFNFSNQSLRVMTWQEHLSSKPCTSLDPAGLDALDA</sequence>
<reference evidence="1 2" key="1">
    <citation type="submission" date="2022-05" db="EMBL/GenBank/DDBJ databases">
        <title>Streptomyces sp. nov. RY43-2 isolated from soil of a peat swamp forest.</title>
        <authorList>
            <person name="Kanchanasin P."/>
            <person name="Tanasupawat S."/>
            <person name="Phongsopitanun W."/>
        </authorList>
    </citation>
    <scope>NUCLEOTIDE SEQUENCE [LARGE SCALE GENOMIC DNA]</scope>
    <source>
        <strain evidence="1 2">RY43-2</strain>
    </source>
</reference>
<organism evidence="1 2">
    <name type="scientific">Streptomyces macrolidinus</name>
    <dbReference type="NCBI Taxonomy" id="2952607"/>
    <lineage>
        <taxon>Bacteria</taxon>
        <taxon>Bacillati</taxon>
        <taxon>Actinomycetota</taxon>
        <taxon>Actinomycetes</taxon>
        <taxon>Kitasatosporales</taxon>
        <taxon>Streptomycetaceae</taxon>
        <taxon>Streptomyces</taxon>
    </lineage>
</organism>
<evidence type="ECO:0000313" key="1">
    <source>
        <dbReference type="EMBL" id="MCN9239941.1"/>
    </source>
</evidence>
<name>A0ABT0ZAU8_9ACTN</name>
<proteinExistence type="predicted"/>
<comment type="caution">
    <text evidence="1">The sequence shown here is derived from an EMBL/GenBank/DDBJ whole genome shotgun (WGS) entry which is preliminary data.</text>
</comment>
<protein>
    <submittedName>
        <fullName evidence="1">Uncharacterized protein</fullName>
    </submittedName>
</protein>